<dbReference type="CDD" id="cd23307">
    <property type="entry name" value="beta-trefoil_FGF8-like"/>
    <property type="match status" value="1"/>
</dbReference>
<dbReference type="Gene3D" id="2.80.10.50">
    <property type="match status" value="1"/>
</dbReference>
<dbReference type="WBParaSite" id="HCON_00045310-00001">
    <property type="protein sequence ID" value="HCON_00045310-00001"/>
    <property type="gene ID" value="HCON_00045310"/>
</dbReference>
<dbReference type="OrthoDB" id="5988014at2759"/>
<reference evidence="3" key="1">
    <citation type="submission" date="2020-12" db="UniProtKB">
        <authorList>
            <consortium name="WormBaseParasite"/>
        </authorList>
    </citation>
    <scope>IDENTIFICATION</scope>
    <source>
        <strain evidence="3">MHco3</strain>
    </source>
</reference>
<dbReference type="Pfam" id="PF00167">
    <property type="entry name" value="FGF"/>
    <property type="match status" value="1"/>
</dbReference>
<proteinExistence type="inferred from homology"/>
<sequence>CHESMNCHLKANQQLEIACLFLMVIFNVNCITINGGETRWQLFNQCSKAMLQTFLGRVNTRGNSSHLCLTDFNVKVNRWGQFQLQHAQSRKYICFSRRKRVTVRIDGNNLRCFFIERINELGYTEIESAWEPGQFLGFNSRGRFQDPSTYWYKPKCFSWTKLQRFVPNSEIHRCYRPPKKETDHRPPMHHEHTLRNLMRASLLQKIRATDNGPYKLQNVTSS</sequence>
<dbReference type="SMART" id="SM00442">
    <property type="entry name" value="FGF"/>
    <property type="match status" value="1"/>
</dbReference>
<dbReference type="InterPro" id="IPR002209">
    <property type="entry name" value="Fibroblast_GF_fam"/>
</dbReference>
<name>A0A7I4Y280_HAECO</name>
<evidence type="ECO:0000256" key="1">
    <source>
        <dbReference type="ARBA" id="ARBA00007936"/>
    </source>
</evidence>
<dbReference type="SUPFAM" id="SSF50353">
    <property type="entry name" value="Cytokine"/>
    <property type="match status" value="1"/>
</dbReference>
<evidence type="ECO:0000313" key="3">
    <source>
        <dbReference type="WBParaSite" id="HCON_00045310-00001"/>
    </source>
</evidence>
<protein>
    <submittedName>
        <fullName evidence="3">Fibroblast growth factor 17</fullName>
    </submittedName>
</protein>
<keyword evidence="2" id="KW-1185">Reference proteome</keyword>
<dbReference type="InterPro" id="IPR008996">
    <property type="entry name" value="IL1/FGF"/>
</dbReference>
<dbReference type="AlphaFoldDB" id="A0A7I4Y280"/>
<comment type="similarity">
    <text evidence="1">Belongs to the heparin-binding growth factors family.</text>
</comment>
<evidence type="ECO:0000313" key="2">
    <source>
        <dbReference type="Proteomes" id="UP000025227"/>
    </source>
</evidence>
<organism evidence="2 3">
    <name type="scientific">Haemonchus contortus</name>
    <name type="common">Barber pole worm</name>
    <dbReference type="NCBI Taxonomy" id="6289"/>
    <lineage>
        <taxon>Eukaryota</taxon>
        <taxon>Metazoa</taxon>
        <taxon>Ecdysozoa</taxon>
        <taxon>Nematoda</taxon>
        <taxon>Chromadorea</taxon>
        <taxon>Rhabditida</taxon>
        <taxon>Rhabditina</taxon>
        <taxon>Rhabditomorpha</taxon>
        <taxon>Strongyloidea</taxon>
        <taxon>Trichostrongylidae</taxon>
        <taxon>Haemonchus</taxon>
    </lineage>
</organism>
<dbReference type="Proteomes" id="UP000025227">
    <property type="component" value="Unplaced"/>
</dbReference>
<dbReference type="GO" id="GO:0008083">
    <property type="term" value="F:growth factor activity"/>
    <property type="evidence" value="ECO:0007669"/>
    <property type="project" value="InterPro"/>
</dbReference>
<accession>A0A7I4Y280</accession>